<proteinExistence type="predicted"/>
<protein>
    <submittedName>
        <fullName evidence="1">Uncharacterized protein</fullName>
    </submittedName>
</protein>
<name>A0ABU0DYV3_9FIRM</name>
<comment type="caution">
    <text evidence="1">The sequence shown here is derived from an EMBL/GenBank/DDBJ whole genome shotgun (WGS) entry which is preliminary data.</text>
</comment>
<dbReference type="EMBL" id="JAUSUR010000001">
    <property type="protein sequence ID" value="MDQ0359812.1"/>
    <property type="molecule type" value="Genomic_DNA"/>
</dbReference>
<evidence type="ECO:0000313" key="2">
    <source>
        <dbReference type="Proteomes" id="UP001230220"/>
    </source>
</evidence>
<dbReference type="RefSeq" id="WP_307405235.1">
    <property type="nucleotide sequence ID" value="NZ_JAUSUR010000001.1"/>
</dbReference>
<organism evidence="1 2">
    <name type="scientific">Breznakia pachnodae</name>
    <dbReference type="NCBI Taxonomy" id="265178"/>
    <lineage>
        <taxon>Bacteria</taxon>
        <taxon>Bacillati</taxon>
        <taxon>Bacillota</taxon>
        <taxon>Erysipelotrichia</taxon>
        <taxon>Erysipelotrichales</taxon>
        <taxon>Erysipelotrichaceae</taxon>
        <taxon>Breznakia</taxon>
    </lineage>
</organism>
<reference evidence="1 2" key="1">
    <citation type="submission" date="2023-07" db="EMBL/GenBank/DDBJ databases">
        <title>Genomic Encyclopedia of Type Strains, Phase IV (KMG-IV): sequencing the most valuable type-strain genomes for metagenomic binning, comparative biology and taxonomic classification.</title>
        <authorList>
            <person name="Goeker M."/>
        </authorList>
    </citation>
    <scope>NUCLEOTIDE SEQUENCE [LARGE SCALE GENOMIC DNA]</scope>
    <source>
        <strain evidence="1 2">DSM 16784</strain>
    </source>
</reference>
<gene>
    <name evidence="1" type="ORF">J2S15_000543</name>
</gene>
<accession>A0ABU0DYV3</accession>
<keyword evidence="2" id="KW-1185">Reference proteome</keyword>
<evidence type="ECO:0000313" key="1">
    <source>
        <dbReference type="EMBL" id="MDQ0359812.1"/>
    </source>
</evidence>
<dbReference type="Proteomes" id="UP001230220">
    <property type="component" value="Unassembled WGS sequence"/>
</dbReference>
<sequence>MAKKTLILLYKKDLYFFPRIDNIYNIENSFTDRKKGFFLYLFKLLFKFKLPGKFLFLGNWKRNINDMEKVIVFDSGYSPVITNYIKKKNPKCIIHLYLFNTISNEKKYLLNDKNIDRFWSFDKNDVKKYGINYNSTTYSKNITLDHENIEYDIVFLGTTKQRKEQICDFQKSCDNLRLKTLFCVIESQKDFIDYNTYLELVDKSKCILDITNSYQEGLTLRFMESLFFEKKIITNNKSIKGYDFYDKTNIFILGEDDIGKLSDFLSSDYRKIDKKIVDYYEFNQWIKRFI</sequence>